<dbReference type="Pfam" id="PF20382">
    <property type="entry name" value="DUF6677"/>
    <property type="match status" value="1"/>
</dbReference>
<protein>
    <submittedName>
        <fullName evidence="3">TM2 domain protein</fullName>
    </submittedName>
</protein>
<dbReference type="InterPro" id="IPR046499">
    <property type="entry name" value="DUF6677"/>
</dbReference>
<feature type="transmembrane region" description="Helical" evidence="1">
    <location>
        <begin position="159"/>
        <end position="183"/>
    </location>
</feature>
<feature type="transmembrane region" description="Helical" evidence="1">
    <location>
        <begin position="26"/>
        <end position="43"/>
    </location>
</feature>
<dbReference type="RefSeq" id="WP_145429956.1">
    <property type="nucleotide sequence ID" value="NZ_CP036339.1"/>
</dbReference>
<evidence type="ECO:0000256" key="1">
    <source>
        <dbReference type="SAM" id="Phobius"/>
    </source>
</evidence>
<dbReference type="Proteomes" id="UP000317909">
    <property type="component" value="Chromosome"/>
</dbReference>
<evidence type="ECO:0000313" key="3">
    <source>
        <dbReference type="EMBL" id="QDT70958.1"/>
    </source>
</evidence>
<keyword evidence="1" id="KW-0472">Membrane</keyword>
<accession>A0A517TRI0</accession>
<reference evidence="3 4" key="1">
    <citation type="submission" date="2019-02" db="EMBL/GenBank/DDBJ databases">
        <title>Deep-cultivation of Planctomycetes and their phenomic and genomic characterization uncovers novel biology.</title>
        <authorList>
            <person name="Wiegand S."/>
            <person name="Jogler M."/>
            <person name="Boedeker C."/>
            <person name="Pinto D."/>
            <person name="Vollmers J."/>
            <person name="Rivas-Marin E."/>
            <person name="Kohn T."/>
            <person name="Peeters S.H."/>
            <person name="Heuer A."/>
            <person name="Rast P."/>
            <person name="Oberbeckmann S."/>
            <person name="Bunk B."/>
            <person name="Jeske O."/>
            <person name="Meyerdierks A."/>
            <person name="Storesund J.E."/>
            <person name="Kallscheuer N."/>
            <person name="Luecker S."/>
            <person name="Lage O.M."/>
            <person name="Pohl T."/>
            <person name="Merkel B.J."/>
            <person name="Hornburger P."/>
            <person name="Mueller R.-W."/>
            <person name="Bruemmer F."/>
            <person name="Labrenz M."/>
            <person name="Spormann A.M."/>
            <person name="Op den Camp H."/>
            <person name="Overmann J."/>
            <person name="Amann R."/>
            <person name="Jetten M.S.M."/>
            <person name="Mascher T."/>
            <person name="Medema M.H."/>
            <person name="Devos D.P."/>
            <person name="Kaster A.-K."/>
            <person name="Ovreas L."/>
            <person name="Rohde M."/>
            <person name="Galperin M.Y."/>
            <person name="Jogler C."/>
        </authorList>
    </citation>
    <scope>NUCLEOTIDE SEQUENCE [LARGE SCALE GENOMIC DNA]</scope>
    <source>
        <strain evidence="3 4">I41</strain>
    </source>
</reference>
<organism evidence="3 4">
    <name type="scientific">Lacipirellula limnantheis</name>
    <dbReference type="NCBI Taxonomy" id="2528024"/>
    <lineage>
        <taxon>Bacteria</taxon>
        <taxon>Pseudomonadati</taxon>
        <taxon>Planctomycetota</taxon>
        <taxon>Planctomycetia</taxon>
        <taxon>Pirellulales</taxon>
        <taxon>Lacipirellulaceae</taxon>
        <taxon>Lacipirellula</taxon>
    </lineage>
</organism>
<proteinExistence type="predicted"/>
<dbReference type="AlphaFoldDB" id="A0A517TRI0"/>
<dbReference type="KEGG" id="llh:I41_01120"/>
<evidence type="ECO:0000313" key="4">
    <source>
        <dbReference type="Proteomes" id="UP000317909"/>
    </source>
</evidence>
<keyword evidence="1" id="KW-1133">Transmembrane helix</keyword>
<evidence type="ECO:0000259" key="2">
    <source>
        <dbReference type="Pfam" id="PF20382"/>
    </source>
</evidence>
<name>A0A517TRI0_9BACT</name>
<sequence length="192" mass="21290">MAKAVLPAGYDVPDSDQPLEIELKEPWLAALLAWLMPGLGHIYQGRTGKGVLFFVCVFGTFAFGMLLGEGKVVYASLPQQEPWRWQYYCQLGVGLPAMPALMQRRLVSQGRQPMWNGFMAPPLDTPQRWVDDSDHESKQPNELAEWTVAMHPMFEIGTVYTVIAGLLNVLVICDAYAGPLVLLPKRNEDGGG</sequence>
<feature type="domain" description="DUF6677" evidence="2">
    <location>
        <begin position="28"/>
        <end position="187"/>
    </location>
</feature>
<keyword evidence="4" id="KW-1185">Reference proteome</keyword>
<dbReference type="OrthoDB" id="281398at2"/>
<dbReference type="EMBL" id="CP036339">
    <property type="protein sequence ID" value="QDT70958.1"/>
    <property type="molecule type" value="Genomic_DNA"/>
</dbReference>
<feature type="transmembrane region" description="Helical" evidence="1">
    <location>
        <begin position="50"/>
        <end position="68"/>
    </location>
</feature>
<keyword evidence="1" id="KW-0812">Transmembrane</keyword>
<gene>
    <name evidence="3" type="ORF">I41_01120</name>
</gene>